<comment type="caution">
    <text evidence="3">The sequence shown here is derived from an EMBL/GenBank/DDBJ whole genome shotgun (WGS) entry which is preliminary data.</text>
</comment>
<evidence type="ECO:0000313" key="3">
    <source>
        <dbReference type="EMBL" id="KAF7521786.1"/>
    </source>
</evidence>
<sequence length="743" mass="82332">MNRNSNFSPPDVYDYHVGWICAATQDYGAACKVLDEQYQPLTSSIIPSSRTSYKLGRIGNHNVVINIPPSDSSIELLPLNVARSLIAQFPSIRFFLVAGCGGAIDMTEDSVALGDVVIGTKVVPCNVVGNRTNSGSGDKMFTPPEYLLSALTVAFDERGLDQSNLQQSMNAVIKCIPNYNGRYRRPGHRLDHLSQGSTRSQQYSSQYRSEAEHQESQPYQSTTVFYGSIVSRPGNKTMDISGSLEQNTAIKDILCVESGSADILAAGISCLPIIGISSDVRDHGHRDSDWSHYAAFAAAVCSKEVLASLDPEVVTRADSNMTSKEVDAMMRDNAKVIQRYIQEACRYRQPDRLLEAARLADKRVDQLEVWIKNMSQIAQDATQEQLVNLKTEMDSIKETEDRMRQDLKTMNDKIEKLRNDPENANMRSELDWLHETVADHASRLDILSDFTYEATGITIKALDIVGQQTNNPGVQQANLWIKFVREQQEELSKFAGKMTWRSKRTKNTSSDAPRSGGGYSAPQELPQTQSKIGKFRPPAIFSRQHGAPAASSDIRSDERQHHKDPKPPHARITSVPSLSRSSSLYTAPRTPCSNFHNSNIGRTSVNTLGTQDYQDPKRVTSKIPVSGGHFSRSASFYTATGRQSSDLYNSSMSQTAVSPVQEHNPGSSLYSHQPLTRVDSQPRTRDLVMNRESSHTPSLQYQTVEPSTRSANGSEVDQASNSSVKKLAKEFEDRVGIMMGRPH</sequence>
<dbReference type="PANTHER" id="PTHR46082:SF6">
    <property type="entry name" value="AAA+ ATPASE DOMAIN-CONTAINING PROTEIN-RELATED"/>
    <property type="match status" value="1"/>
</dbReference>
<feature type="coiled-coil region" evidence="1">
    <location>
        <begin position="379"/>
        <end position="420"/>
    </location>
</feature>
<dbReference type="InterPro" id="IPR053137">
    <property type="entry name" value="NLR-like"/>
</dbReference>
<keyword evidence="1" id="KW-0175">Coiled coil</keyword>
<dbReference type="Proteomes" id="UP000701341">
    <property type="component" value="Unassembled WGS sequence"/>
</dbReference>
<dbReference type="InterPro" id="IPR035994">
    <property type="entry name" value="Nucleoside_phosphorylase_sf"/>
</dbReference>
<keyword evidence="4" id="KW-1185">Reference proteome</keyword>
<organism evidence="3 4">
    <name type="scientific">Penicillium crustosum</name>
    <name type="common">Blue mold fungus</name>
    <dbReference type="NCBI Taxonomy" id="36656"/>
    <lineage>
        <taxon>Eukaryota</taxon>
        <taxon>Fungi</taxon>
        <taxon>Dikarya</taxon>
        <taxon>Ascomycota</taxon>
        <taxon>Pezizomycotina</taxon>
        <taxon>Eurotiomycetes</taxon>
        <taxon>Eurotiomycetidae</taxon>
        <taxon>Eurotiales</taxon>
        <taxon>Aspergillaceae</taxon>
        <taxon>Penicillium</taxon>
    </lineage>
</organism>
<dbReference type="PANTHER" id="PTHR46082">
    <property type="entry name" value="ATP/GTP-BINDING PROTEIN-RELATED"/>
    <property type="match status" value="1"/>
</dbReference>
<dbReference type="Gene3D" id="3.40.50.1580">
    <property type="entry name" value="Nucleoside phosphorylase domain"/>
    <property type="match status" value="1"/>
</dbReference>
<evidence type="ECO:0000256" key="1">
    <source>
        <dbReference type="SAM" id="Coils"/>
    </source>
</evidence>
<feature type="compositionally biased region" description="Low complexity" evidence="2">
    <location>
        <begin position="574"/>
        <end position="583"/>
    </location>
</feature>
<name>A0A9P5GIJ8_PENCR</name>
<gene>
    <name evidence="3" type="ORF">PCG10_007883</name>
</gene>
<dbReference type="GO" id="GO:0003824">
    <property type="term" value="F:catalytic activity"/>
    <property type="evidence" value="ECO:0007669"/>
    <property type="project" value="InterPro"/>
</dbReference>
<feature type="compositionally biased region" description="Low complexity" evidence="2">
    <location>
        <begin position="194"/>
        <end position="208"/>
    </location>
</feature>
<feature type="region of interest" description="Disordered" evidence="2">
    <location>
        <begin position="691"/>
        <end position="727"/>
    </location>
</feature>
<feature type="region of interest" description="Disordered" evidence="2">
    <location>
        <begin position="543"/>
        <end position="612"/>
    </location>
</feature>
<proteinExistence type="predicted"/>
<feature type="compositionally biased region" description="Polar residues" evidence="2">
    <location>
        <begin position="695"/>
        <end position="724"/>
    </location>
</feature>
<dbReference type="SUPFAM" id="SSF53167">
    <property type="entry name" value="Purine and uridine phosphorylases"/>
    <property type="match status" value="1"/>
</dbReference>
<feature type="region of interest" description="Disordered" evidence="2">
    <location>
        <begin position="186"/>
        <end position="218"/>
    </location>
</feature>
<feature type="compositionally biased region" description="Polar residues" evidence="2">
    <location>
        <begin position="591"/>
        <end position="612"/>
    </location>
</feature>
<dbReference type="EMBL" id="JAAOZQ010000059">
    <property type="protein sequence ID" value="KAF7521786.1"/>
    <property type="molecule type" value="Genomic_DNA"/>
</dbReference>
<protein>
    <recommendedName>
        <fullName evidence="5">Nucleoside phosphorylase domain-containing protein</fullName>
    </recommendedName>
</protein>
<feature type="compositionally biased region" description="Basic and acidic residues" evidence="2">
    <location>
        <begin position="554"/>
        <end position="567"/>
    </location>
</feature>
<accession>A0A9P5GIJ8</accession>
<evidence type="ECO:0000256" key="2">
    <source>
        <dbReference type="SAM" id="MobiDB-lite"/>
    </source>
</evidence>
<evidence type="ECO:0008006" key="5">
    <source>
        <dbReference type="Google" id="ProtNLM"/>
    </source>
</evidence>
<dbReference type="AlphaFoldDB" id="A0A9P5GIJ8"/>
<dbReference type="GO" id="GO:0009116">
    <property type="term" value="P:nucleoside metabolic process"/>
    <property type="evidence" value="ECO:0007669"/>
    <property type="project" value="InterPro"/>
</dbReference>
<evidence type="ECO:0000313" key="4">
    <source>
        <dbReference type="Proteomes" id="UP000701341"/>
    </source>
</evidence>
<feature type="region of interest" description="Disordered" evidence="2">
    <location>
        <begin position="495"/>
        <end position="529"/>
    </location>
</feature>
<reference evidence="3" key="1">
    <citation type="submission" date="2020-02" db="EMBL/GenBank/DDBJ databases">
        <authorList>
            <person name="Lichtner F.J."/>
        </authorList>
    </citation>
    <scope>NUCLEOTIDE SEQUENCE</scope>
    <source>
        <strain evidence="3">G10</strain>
    </source>
</reference>